<gene>
    <name evidence="1" type="ORF">WMQ36_28825</name>
</gene>
<proteinExistence type="predicted"/>
<sequence>MEYETFLNEVKEHMEHALGKGYDLTLRRVPKNNGLMLDGLCIAKDGGHVAPAIYLNPCYLQHQAGRPMADIVSELIALYQANQTPPDVDYDRLACFEEIRPHIACRLIHADSNQALLTDIPHIPWMDLALVFYLCLHEDDSGLMTATIHNIHLDIWNISLAELKETALANTPKLFPPVISSMARIIEDLSQAMEQESASQPSDGNPVDYGLPDPDASAPFYVLSNTSGINGAACILYPEVLKNFADSMEKDIIILPSSIHEVLLLPDDGDISCNEMSRLVAHINQTEVPKEDRLSNQVYFYSRQEQSLTLASSSAIPIC</sequence>
<comment type="caution">
    <text evidence="1">The sequence shown here is derived from an EMBL/GenBank/DDBJ whole genome shotgun (WGS) entry which is preliminary data.</text>
</comment>
<dbReference type="Proteomes" id="UP001454086">
    <property type="component" value="Unassembled WGS sequence"/>
</dbReference>
<name>A0ABV1DGT6_9FIRM</name>
<accession>A0ABV1DGT6</accession>
<keyword evidence="2" id="KW-1185">Reference proteome</keyword>
<organism evidence="1 2">
    <name type="scientific">Enterocloster hominis</name>
    <name type="common">ex Hitch et al. 2024</name>
    <dbReference type="NCBI Taxonomy" id="1917870"/>
    <lineage>
        <taxon>Bacteria</taxon>
        <taxon>Bacillati</taxon>
        <taxon>Bacillota</taxon>
        <taxon>Clostridia</taxon>
        <taxon>Lachnospirales</taxon>
        <taxon>Lachnospiraceae</taxon>
        <taxon>Enterocloster</taxon>
    </lineage>
</organism>
<reference evidence="1 2" key="1">
    <citation type="submission" date="2024-03" db="EMBL/GenBank/DDBJ databases">
        <title>Human intestinal bacterial collection.</title>
        <authorList>
            <person name="Pauvert C."/>
            <person name="Hitch T.C.A."/>
            <person name="Clavel T."/>
        </authorList>
    </citation>
    <scope>NUCLEOTIDE SEQUENCE [LARGE SCALE GENOMIC DNA]</scope>
    <source>
        <strain evidence="1 2">CLA-SR-H021</strain>
    </source>
</reference>
<evidence type="ECO:0000313" key="1">
    <source>
        <dbReference type="EMBL" id="MEQ2428973.1"/>
    </source>
</evidence>
<dbReference type="Pfam" id="PF18941">
    <property type="entry name" value="DUF5688"/>
    <property type="match status" value="1"/>
</dbReference>
<evidence type="ECO:0000313" key="2">
    <source>
        <dbReference type="Proteomes" id="UP001454086"/>
    </source>
</evidence>
<dbReference type="RefSeq" id="WP_008726067.1">
    <property type="nucleotide sequence ID" value="NZ_JBBMFM010000246.1"/>
</dbReference>
<protein>
    <submittedName>
        <fullName evidence="1">DUF5688 family protein</fullName>
    </submittedName>
</protein>
<dbReference type="InterPro" id="IPR043743">
    <property type="entry name" value="DUF5688"/>
</dbReference>
<dbReference type="EMBL" id="JBBMFM010000246">
    <property type="protein sequence ID" value="MEQ2428973.1"/>
    <property type="molecule type" value="Genomic_DNA"/>
</dbReference>